<comment type="caution">
    <text evidence="1">The sequence shown here is derived from an EMBL/GenBank/DDBJ whole genome shotgun (WGS) entry which is preliminary data.</text>
</comment>
<accession>A0AAD7DFG4</accession>
<protein>
    <submittedName>
        <fullName evidence="1">Uncharacterized protein</fullName>
    </submittedName>
</protein>
<evidence type="ECO:0000313" key="1">
    <source>
        <dbReference type="EMBL" id="KAJ7688272.1"/>
    </source>
</evidence>
<keyword evidence="2" id="KW-1185">Reference proteome</keyword>
<dbReference type="EMBL" id="JARKIE010000080">
    <property type="protein sequence ID" value="KAJ7688272.1"/>
    <property type="molecule type" value="Genomic_DNA"/>
</dbReference>
<organism evidence="1 2">
    <name type="scientific">Mycena rosella</name>
    <name type="common">Pink bonnet</name>
    <name type="synonym">Agaricus rosellus</name>
    <dbReference type="NCBI Taxonomy" id="1033263"/>
    <lineage>
        <taxon>Eukaryota</taxon>
        <taxon>Fungi</taxon>
        <taxon>Dikarya</taxon>
        <taxon>Basidiomycota</taxon>
        <taxon>Agaricomycotina</taxon>
        <taxon>Agaricomycetes</taxon>
        <taxon>Agaricomycetidae</taxon>
        <taxon>Agaricales</taxon>
        <taxon>Marasmiineae</taxon>
        <taxon>Mycenaceae</taxon>
        <taxon>Mycena</taxon>
    </lineage>
</organism>
<proteinExistence type="predicted"/>
<dbReference type="AlphaFoldDB" id="A0AAD7DFG4"/>
<reference evidence="1" key="1">
    <citation type="submission" date="2023-03" db="EMBL/GenBank/DDBJ databases">
        <title>Massive genome expansion in bonnet fungi (Mycena s.s.) driven by repeated elements and novel gene families across ecological guilds.</title>
        <authorList>
            <consortium name="Lawrence Berkeley National Laboratory"/>
            <person name="Harder C.B."/>
            <person name="Miyauchi S."/>
            <person name="Viragh M."/>
            <person name="Kuo A."/>
            <person name="Thoen E."/>
            <person name="Andreopoulos B."/>
            <person name="Lu D."/>
            <person name="Skrede I."/>
            <person name="Drula E."/>
            <person name="Henrissat B."/>
            <person name="Morin E."/>
            <person name="Kohler A."/>
            <person name="Barry K."/>
            <person name="LaButti K."/>
            <person name="Morin E."/>
            <person name="Salamov A."/>
            <person name="Lipzen A."/>
            <person name="Mereny Z."/>
            <person name="Hegedus B."/>
            <person name="Baldrian P."/>
            <person name="Stursova M."/>
            <person name="Weitz H."/>
            <person name="Taylor A."/>
            <person name="Grigoriev I.V."/>
            <person name="Nagy L.G."/>
            <person name="Martin F."/>
            <person name="Kauserud H."/>
        </authorList>
    </citation>
    <scope>NUCLEOTIDE SEQUENCE</scope>
    <source>
        <strain evidence="1">CBHHK067</strain>
    </source>
</reference>
<dbReference type="Proteomes" id="UP001221757">
    <property type="component" value="Unassembled WGS sequence"/>
</dbReference>
<sequence length="153" mass="17323">MTAAQRREEDRICDVPNPINEGGADDGGNFCAYEEDVLQGRVAADISHAGEDLTEEEMHDTDRSLLDKLWAHHNKLYLLQACDTCTRRDRTHKLFDAFTPQLETLADCYLEWCLTVAEEGLAATYKLPKGSVVQETRHVLVVDMFSSYTAVWK</sequence>
<name>A0AAD7DFG4_MYCRO</name>
<gene>
    <name evidence="1" type="ORF">B0H17DRAFT_1203067</name>
</gene>
<evidence type="ECO:0000313" key="2">
    <source>
        <dbReference type="Proteomes" id="UP001221757"/>
    </source>
</evidence>